<organism evidence="2 3">
    <name type="scientific">Clostridium saccharobutylicum</name>
    <dbReference type="NCBI Taxonomy" id="169679"/>
    <lineage>
        <taxon>Bacteria</taxon>
        <taxon>Bacillati</taxon>
        <taxon>Bacillota</taxon>
        <taxon>Clostridia</taxon>
        <taxon>Eubacteriales</taxon>
        <taxon>Clostridiaceae</taxon>
        <taxon>Clostridium</taxon>
    </lineage>
</organism>
<evidence type="ECO:0000256" key="1">
    <source>
        <dbReference type="SAM" id="SignalP"/>
    </source>
</evidence>
<reference evidence="2 3" key="1">
    <citation type="submission" date="2016-05" db="EMBL/GenBank/DDBJ databases">
        <title>Microbial solvent formation.</title>
        <authorList>
            <person name="Poehlein A."/>
            <person name="Montoya Solano J.D."/>
            <person name="Flitsch S."/>
            <person name="Krabben P."/>
            <person name="Duerre P."/>
            <person name="Daniel R."/>
        </authorList>
    </citation>
    <scope>NUCLEOTIDE SEQUENCE [LARGE SCALE GENOMIC DNA]</scope>
    <source>
        <strain evidence="2 3">L1-8</strain>
    </source>
</reference>
<protein>
    <submittedName>
        <fullName evidence="2">Uncharacterized protein</fullName>
    </submittedName>
</protein>
<dbReference type="Proteomes" id="UP000191154">
    <property type="component" value="Unassembled WGS sequence"/>
</dbReference>
<gene>
    <name evidence="2" type="ORF">CLOSAC_33430</name>
</gene>
<feature type="chain" id="PRO_5010582400" evidence="1">
    <location>
        <begin position="26"/>
        <end position="178"/>
    </location>
</feature>
<dbReference type="EMBL" id="LZYZ01000006">
    <property type="protein sequence ID" value="OOM10722.1"/>
    <property type="molecule type" value="Genomic_DNA"/>
</dbReference>
<feature type="signal peptide" evidence="1">
    <location>
        <begin position="1"/>
        <end position="25"/>
    </location>
</feature>
<dbReference type="AlphaFoldDB" id="A0A1S8N2V2"/>
<comment type="caution">
    <text evidence="2">The sequence shown here is derived from an EMBL/GenBank/DDBJ whole genome shotgun (WGS) entry which is preliminary data.</text>
</comment>
<dbReference type="RefSeq" id="WP_077866397.1">
    <property type="nucleotide sequence ID" value="NZ_LZYZ01000006.1"/>
</dbReference>
<evidence type="ECO:0000313" key="2">
    <source>
        <dbReference type="EMBL" id="OOM10722.1"/>
    </source>
</evidence>
<keyword evidence="1" id="KW-0732">Signal</keyword>
<proteinExistence type="predicted"/>
<name>A0A1S8N2V2_CLOSA</name>
<accession>A0A1S8N2V2</accession>
<evidence type="ECO:0000313" key="3">
    <source>
        <dbReference type="Proteomes" id="UP000191154"/>
    </source>
</evidence>
<sequence length="178" mass="20532">MPKRVIRLISFVIFITLFMSNIAYAETPIKSEPYGPKVSELKNKEDILNSFEEIKTIRGNLTVINIKPNTPFEDLKIIDNNLEGYIEQLRIIRANLVKHADTYGNSISDVFFSEQIVAIADCYIISLKHQQLLVRTLENNVEEASTLFYSTYMIPVYYYITQGDQLVAYTQTFMVISK</sequence>